<dbReference type="InterPro" id="IPR036047">
    <property type="entry name" value="F-box-like_dom_sf"/>
</dbReference>
<dbReference type="OrthoDB" id="1919832at2759"/>
<dbReference type="PANTHER" id="PTHR31293:SF12">
    <property type="entry name" value="RNI-LIKE SUPERFAMILY PROTEIN"/>
    <property type="match status" value="1"/>
</dbReference>
<dbReference type="PANTHER" id="PTHR31293">
    <property type="entry name" value="RNI-LIKE SUPERFAMILY PROTEIN"/>
    <property type="match status" value="1"/>
</dbReference>
<proteinExistence type="predicted"/>
<dbReference type="AlphaFoldDB" id="A0A6D2KM81"/>
<sequence length="360" mass="42073">MANIVSCRKKSRSGLVEEDEVEISRKEDKISSLPESLQCHILSFLTTQEAVRTSVLSSTWRYLWKWVPTLELESSNFPNDEACVAFIDKFLNFQSLREFSLHIDEYSKIDASLYEPCLGKLIKRKIHRFSVDCYRDIKIPITLPPWEALVWLGLYFVRLNDFESLYLPCLKTMFLEEVIFPSDISSCILDTPRLEYLSLKDSNFKSLEIIRISDSFKVDIEVDFDLTYIDLLSDSKIIYNLLNNFSDAREMTLSWTLEGLSEDDYPDRVPTSLSNVLSYCLVSSLEYVEFENLMIKDKATLRKLVRYFLGNATSLKKLVLRFNVSYGKKPHPQPEDPDFLKQYFDCERRSHLCQFDVFSQ</sequence>
<dbReference type="SUPFAM" id="SSF81383">
    <property type="entry name" value="F-box domain"/>
    <property type="match status" value="1"/>
</dbReference>
<evidence type="ECO:0000259" key="1">
    <source>
        <dbReference type="SMART" id="SM00579"/>
    </source>
</evidence>
<name>A0A6D2KM81_9BRAS</name>
<comment type="caution">
    <text evidence="2">The sequence shown here is derived from an EMBL/GenBank/DDBJ whole genome shotgun (WGS) entry which is preliminary data.</text>
</comment>
<reference evidence="2" key="1">
    <citation type="submission" date="2020-01" db="EMBL/GenBank/DDBJ databases">
        <authorList>
            <person name="Mishra B."/>
        </authorList>
    </citation>
    <scope>NUCLEOTIDE SEQUENCE [LARGE SCALE GENOMIC DNA]</scope>
</reference>
<dbReference type="InterPro" id="IPR055294">
    <property type="entry name" value="FBL60-like"/>
</dbReference>
<dbReference type="InterPro" id="IPR006566">
    <property type="entry name" value="FBD"/>
</dbReference>
<dbReference type="InterPro" id="IPR053781">
    <property type="entry name" value="F-box_AtFBL13-like"/>
</dbReference>
<gene>
    <name evidence="2" type="ORF">MERR_LOCUS41634</name>
</gene>
<dbReference type="Gene3D" id="1.20.1280.50">
    <property type="match status" value="1"/>
</dbReference>
<dbReference type="Pfam" id="PF00646">
    <property type="entry name" value="F-box"/>
    <property type="match status" value="1"/>
</dbReference>
<dbReference type="Proteomes" id="UP000467841">
    <property type="component" value="Unassembled WGS sequence"/>
</dbReference>
<dbReference type="SMART" id="SM00579">
    <property type="entry name" value="FBD"/>
    <property type="match status" value="1"/>
</dbReference>
<organism evidence="2 3">
    <name type="scientific">Microthlaspi erraticum</name>
    <dbReference type="NCBI Taxonomy" id="1685480"/>
    <lineage>
        <taxon>Eukaryota</taxon>
        <taxon>Viridiplantae</taxon>
        <taxon>Streptophyta</taxon>
        <taxon>Embryophyta</taxon>
        <taxon>Tracheophyta</taxon>
        <taxon>Spermatophyta</taxon>
        <taxon>Magnoliopsida</taxon>
        <taxon>eudicotyledons</taxon>
        <taxon>Gunneridae</taxon>
        <taxon>Pentapetalae</taxon>
        <taxon>rosids</taxon>
        <taxon>malvids</taxon>
        <taxon>Brassicales</taxon>
        <taxon>Brassicaceae</taxon>
        <taxon>Coluteocarpeae</taxon>
        <taxon>Microthlaspi</taxon>
    </lineage>
</organism>
<protein>
    <recommendedName>
        <fullName evidence="1">FBD domain-containing protein</fullName>
    </recommendedName>
</protein>
<accession>A0A6D2KM81</accession>
<dbReference type="InterPro" id="IPR013101">
    <property type="entry name" value="LRR_PRU1-like"/>
</dbReference>
<dbReference type="SUPFAM" id="SSF52058">
    <property type="entry name" value="L domain-like"/>
    <property type="match status" value="1"/>
</dbReference>
<evidence type="ECO:0000313" key="2">
    <source>
        <dbReference type="EMBL" id="CAA7054398.1"/>
    </source>
</evidence>
<dbReference type="Pfam" id="PF08387">
    <property type="entry name" value="FBD"/>
    <property type="match status" value="1"/>
</dbReference>
<keyword evidence="3" id="KW-1185">Reference proteome</keyword>
<dbReference type="EMBL" id="CACVBM020001573">
    <property type="protein sequence ID" value="CAA7054398.1"/>
    <property type="molecule type" value="Genomic_DNA"/>
</dbReference>
<dbReference type="Pfam" id="PF07723">
    <property type="entry name" value="LRR_2"/>
    <property type="match status" value="1"/>
</dbReference>
<dbReference type="CDD" id="cd22160">
    <property type="entry name" value="F-box_AtFBL13-like"/>
    <property type="match status" value="1"/>
</dbReference>
<evidence type="ECO:0000313" key="3">
    <source>
        <dbReference type="Proteomes" id="UP000467841"/>
    </source>
</evidence>
<feature type="domain" description="FBD" evidence="1">
    <location>
        <begin position="279"/>
        <end position="358"/>
    </location>
</feature>
<dbReference type="InterPro" id="IPR001810">
    <property type="entry name" value="F-box_dom"/>
</dbReference>